<dbReference type="Pfam" id="PF00753">
    <property type="entry name" value="Lactamase_B"/>
    <property type="match status" value="1"/>
</dbReference>
<dbReference type="Pfam" id="PF13567">
    <property type="entry name" value="DUF4131"/>
    <property type="match status" value="1"/>
</dbReference>
<feature type="transmembrane region" description="Helical" evidence="6">
    <location>
        <begin position="420"/>
        <end position="442"/>
    </location>
</feature>
<evidence type="ECO:0000256" key="1">
    <source>
        <dbReference type="ARBA" id="ARBA00004651"/>
    </source>
</evidence>
<dbReference type="NCBIfam" id="TIGR00361">
    <property type="entry name" value="ComEC_Rec2"/>
    <property type="match status" value="1"/>
</dbReference>
<protein>
    <submittedName>
        <fullName evidence="8">Competence protein ComEC</fullName>
    </submittedName>
</protein>
<evidence type="ECO:0000256" key="4">
    <source>
        <dbReference type="ARBA" id="ARBA00022989"/>
    </source>
</evidence>
<reference evidence="8 9" key="1">
    <citation type="submission" date="2017-06" db="EMBL/GenBank/DDBJ databases">
        <authorList>
            <person name="Kim H.J."/>
            <person name="Triplett B.A."/>
        </authorList>
    </citation>
    <scope>NUCLEOTIDE SEQUENCE [LARGE SCALE GENOMIC DNA]</scope>
    <source>
        <strain evidence="8 9">DSM 13116</strain>
    </source>
</reference>
<dbReference type="InterPro" id="IPR004477">
    <property type="entry name" value="ComEC_N"/>
</dbReference>
<keyword evidence="3 6" id="KW-0812">Transmembrane</keyword>
<dbReference type="AlphaFoldDB" id="A0A238Z7I1"/>
<evidence type="ECO:0000256" key="6">
    <source>
        <dbReference type="SAM" id="Phobius"/>
    </source>
</evidence>
<proteinExistence type="predicted"/>
<feature type="transmembrane region" description="Helical" evidence="6">
    <location>
        <begin position="275"/>
        <end position="301"/>
    </location>
</feature>
<evidence type="ECO:0000313" key="9">
    <source>
        <dbReference type="Proteomes" id="UP000198324"/>
    </source>
</evidence>
<keyword evidence="2" id="KW-1003">Cell membrane</keyword>
<dbReference type="GO" id="GO:0030420">
    <property type="term" value="P:establishment of competence for transformation"/>
    <property type="evidence" value="ECO:0007669"/>
    <property type="project" value="InterPro"/>
</dbReference>
<keyword evidence="5 6" id="KW-0472">Membrane</keyword>
<name>A0A238Z7I1_9BACT</name>
<accession>A0A238Z7I1</accession>
<dbReference type="Gene3D" id="3.60.15.10">
    <property type="entry name" value="Ribonuclease Z/Hydroxyacylglutathione hydrolase-like"/>
    <property type="match status" value="1"/>
</dbReference>
<organism evidence="8 9">
    <name type="scientific">Humidesulfovibrio mexicanus</name>
    <dbReference type="NCBI Taxonomy" id="147047"/>
    <lineage>
        <taxon>Bacteria</taxon>
        <taxon>Pseudomonadati</taxon>
        <taxon>Thermodesulfobacteriota</taxon>
        <taxon>Desulfovibrionia</taxon>
        <taxon>Desulfovibrionales</taxon>
        <taxon>Desulfovibrionaceae</taxon>
        <taxon>Humidesulfovibrio</taxon>
    </lineage>
</organism>
<dbReference type="Pfam" id="PF03772">
    <property type="entry name" value="Competence"/>
    <property type="match status" value="1"/>
</dbReference>
<feature type="domain" description="Metallo-beta-lactamase" evidence="7">
    <location>
        <begin position="578"/>
        <end position="785"/>
    </location>
</feature>
<sequence length="834" mass="88904">MGADRDSAGMARHGLLAWQAYLLCFAAGVWSLRHPQAALASAGLVWLGLVLFRRPAFASALASLALAGACLFVGQQYASFRLPQAPSLPAALGETRSTARVFARVAEVTDKPFGRLEILLKDARAELLPERRRGGDAAAVSAAAPESQWLMLPGRIAWDWDEPGARPAPGQSVEVVLRVRPVHGFANFGGADFEWRERLRGVFLRAYTRGPDIEAVWGERPAHALWDLRESLRGRLLALLPETPGGAVLLGLLLGDRSRIGLEATEDMRAAGLSHTLALSGLNVVYVALLGLGLAWLAGMVRPGVYVRIPRQKLAVLLSLPLVAAYVWLGQGSPSLVRAALMYGSWGILLLLDRGRPLVDGLFLAVALMLVWDPLAVYDLGLQMSVAAVAGLAFLYPWLDALVPQARGRALRLARRVWQALALTLSANLALLPISLWCFGTYPPNFLLNLAWVPVQGMLVQLPGMAGLALAVAPGAETASAAVLSFAALVQGWMLDCLHLLAARGWFPTWAVLRPLWPELLGASALLAAASASLRPDRPTPPAALALCGLLLVVWPHALLAQDEMRDAVRLSVLDVGQSQAVVVEAPGGRRVLVDGGGAMSPTFDIGRSVVAPALAWGRPPRLDAVVMTHPDADHAQGLAWILRHFRVGAFYTNGRWPEGRLGLALDQALAEGVNAGRLAPRVLTAGERLDLGEGVVLEVLHPADGYAGRNANDESVVLRLVWRGQGLALLPGDIQRDGIEAMLDAGVDARAAVLLLPHHGSKSSLSGMLYEAVAPDLALASCGFLNQYRFPNADVAAELAGRGIPLAATPWRGMLRLAWAGPGREFGLTSARP</sequence>
<keyword evidence="9" id="KW-1185">Reference proteome</keyword>
<dbReference type="InterPro" id="IPR025405">
    <property type="entry name" value="DUF4131"/>
</dbReference>
<dbReference type="SMART" id="SM00849">
    <property type="entry name" value="Lactamase_B"/>
    <property type="match status" value="1"/>
</dbReference>
<comment type="subcellular location">
    <subcellularLocation>
        <location evidence="1">Cell membrane</location>
        <topology evidence="1">Multi-pass membrane protein</topology>
    </subcellularLocation>
</comment>
<evidence type="ECO:0000259" key="7">
    <source>
        <dbReference type="SMART" id="SM00849"/>
    </source>
</evidence>
<dbReference type="InterPro" id="IPR035681">
    <property type="entry name" value="ComA-like_MBL"/>
</dbReference>
<feature type="transmembrane region" description="Helical" evidence="6">
    <location>
        <begin position="359"/>
        <end position="375"/>
    </location>
</feature>
<dbReference type="InterPro" id="IPR036866">
    <property type="entry name" value="RibonucZ/Hydroxyglut_hydro"/>
</dbReference>
<evidence type="ECO:0000256" key="2">
    <source>
        <dbReference type="ARBA" id="ARBA00022475"/>
    </source>
</evidence>
<dbReference type="SUPFAM" id="SSF56281">
    <property type="entry name" value="Metallo-hydrolase/oxidoreductase"/>
    <property type="match status" value="1"/>
</dbReference>
<dbReference type="CDD" id="cd07731">
    <property type="entry name" value="ComA-like_MBL-fold"/>
    <property type="match status" value="1"/>
</dbReference>
<evidence type="ECO:0000256" key="5">
    <source>
        <dbReference type="ARBA" id="ARBA00023136"/>
    </source>
</evidence>
<gene>
    <name evidence="8" type="ORF">SAMN04488503_1297</name>
</gene>
<dbReference type="EMBL" id="FZOC01000002">
    <property type="protein sequence ID" value="SNR78999.1"/>
    <property type="molecule type" value="Genomic_DNA"/>
</dbReference>
<dbReference type="InterPro" id="IPR052159">
    <property type="entry name" value="Competence_DNA_uptake"/>
</dbReference>
<evidence type="ECO:0000256" key="3">
    <source>
        <dbReference type="ARBA" id="ARBA00022692"/>
    </source>
</evidence>
<dbReference type="NCBIfam" id="TIGR00360">
    <property type="entry name" value="ComEC_N-term"/>
    <property type="match status" value="1"/>
</dbReference>
<dbReference type="Proteomes" id="UP000198324">
    <property type="component" value="Unassembled WGS sequence"/>
</dbReference>
<evidence type="ECO:0000313" key="8">
    <source>
        <dbReference type="EMBL" id="SNR78999.1"/>
    </source>
</evidence>
<dbReference type="InterPro" id="IPR004797">
    <property type="entry name" value="Competence_ComEC/Rec2"/>
</dbReference>
<keyword evidence="4 6" id="KW-1133">Transmembrane helix</keyword>
<feature type="transmembrane region" description="Helical" evidence="6">
    <location>
        <begin position="381"/>
        <end position="399"/>
    </location>
</feature>
<feature type="transmembrane region" description="Helical" evidence="6">
    <location>
        <begin position="462"/>
        <end position="490"/>
    </location>
</feature>
<dbReference type="InterPro" id="IPR001279">
    <property type="entry name" value="Metallo-B-lactamas"/>
</dbReference>
<feature type="transmembrane region" description="Helical" evidence="6">
    <location>
        <begin position="56"/>
        <end position="74"/>
    </location>
</feature>
<feature type="transmembrane region" description="Helical" evidence="6">
    <location>
        <begin position="313"/>
        <end position="329"/>
    </location>
</feature>
<dbReference type="PANTHER" id="PTHR30619">
    <property type="entry name" value="DNA INTERNALIZATION/COMPETENCE PROTEIN COMEC/REC2"/>
    <property type="match status" value="1"/>
</dbReference>
<dbReference type="PANTHER" id="PTHR30619:SF1">
    <property type="entry name" value="RECOMBINATION PROTEIN 2"/>
    <property type="match status" value="1"/>
</dbReference>
<dbReference type="GO" id="GO:0005886">
    <property type="term" value="C:plasma membrane"/>
    <property type="evidence" value="ECO:0007669"/>
    <property type="project" value="UniProtKB-SubCell"/>
</dbReference>